<dbReference type="InterPro" id="IPR027632">
    <property type="entry name" value="Lant_2_A2"/>
</dbReference>
<accession>B2JC36</accession>
<dbReference type="GO" id="GO:0050830">
    <property type="term" value="P:defense response to Gram-positive bacterium"/>
    <property type="evidence" value="ECO:0007669"/>
    <property type="project" value="InterPro"/>
</dbReference>
<gene>
    <name evidence="1" type="ordered locus">Npun_EF023</name>
</gene>
<dbReference type="KEGG" id="npu:Npun_EF023"/>
<dbReference type="EMBL" id="CP001042">
    <property type="protein sequence ID" value="ACC85490.1"/>
    <property type="molecule type" value="Genomic_DNA"/>
</dbReference>
<dbReference type="RefSeq" id="WP_012412843.1">
    <property type="nucleotide sequence ID" value="NC_010629.1"/>
</dbReference>
<evidence type="ECO:0000313" key="2">
    <source>
        <dbReference type="Proteomes" id="UP000001191"/>
    </source>
</evidence>
<dbReference type="NCBIfam" id="TIGR01847">
    <property type="entry name" value="bacteriocin_sig"/>
    <property type="match status" value="1"/>
</dbReference>
<dbReference type="Proteomes" id="UP000001191">
    <property type="component" value="Plasmid pNPUN05"/>
</dbReference>
<dbReference type="AlphaFoldDB" id="B2JC36"/>
<sequence length="75" mass="7352">MAKILISDLHSVGEKEVLLSELSDEEMATIQGGSNAPAEVLAVCAVGGAVLGGPAGFLGGAFVGAILATIVASQE</sequence>
<dbReference type="NCBIfam" id="TIGR03893">
    <property type="entry name" value="lant_SP_1948"/>
    <property type="match status" value="1"/>
</dbReference>
<dbReference type="HOGENOM" id="CLU_2667455_0_0_3"/>
<geneLocation type="plasmid" evidence="1 2">
    <name>pNPUN05</name>
</geneLocation>
<organism evidence="1 2">
    <name type="scientific">Nostoc punctiforme (strain ATCC 29133 / PCC 73102)</name>
    <dbReference type="NCBI Taxonomy" id="63737"/>
    <lineage>
        <taxon>Bacteria</taxon>
        <taxon>Bacillati</taxon>
        <taxon>Cyanobacteriota</taxon>
        <taxon>Cyanophyceae</taxon>
        <taxon>Nostocales</taxon>
        <taxon>Nostocaceae</taxon>
        <taxon>Nostoc</taxon>
    </lineage>
</organism>
<proteinExistence type="predicted"/>
<dbReference type="InterPro" id="IPR010133">
    <property type="entry name" value="Bacteriocin_signal_seq"/>
</dbReference>
<dbReference type="EnsemblBacteria" id="ACC85490">
    <property type="protein sequence ID" value="ACC85490"/>
    <property type="gene ID" value="Npun_EF023"/>
</dbReference>
<reference evidence="2" key="1">
    <citation type="submission" date="2008-04" db="EMBL/GenBank/DDBJ databases">
        <title>Complete sequence of plasmid 5 of Nostoc punctiforme ATCC 29133.</title>
        <authorList>
            <consortium name="US DOE Joint Genome Institute"/>
            <person name="Copeland A."/>
            <person name="Lucas S."/>
            <person name="Lapidus A."/>
            <person name="Glavina del Rio T."/>
            <person name="Dalin E."/>
            <person name="Tice H."/>
            <person name="Pitluck S."/>
            <person name="Chain P."/>
            <person name="Malfatti S."/>
            <person name="Shin M."/>
            <person name="Vergez L."/>
            <person name="Schmutz J."/>
            <person name="Larimer F."/>
            <person name="Land M."/>
            <person name="Hauser L."/>
            <person name="Kyrpides N."/>
            <person name="Kim E."/>
            <person name="Meeks J.C."/>
            <person name="Elhai J."/>
            <person name="Campbell E.L."/>
            <person name="Thiel T."/>
            <person name="Longmire J."/>
            <person name="Potts M."/>
            <person name="Atlas R."/>
        </authorList>
    </citation>
    <scope>NUCLEOTIDE SEQUENCE [LARGE SCALE GENOMIC DNA]</scope>
    <source>
        <strain evidence="2">ATCC 29133 / PCC 73102</strain>
        <plasmid evidence="2">Plasmid pNPUN05</plasmid>
    </source>
</reference>
<protein>
    <submittedName>
        <fullName evidence="1">Uncharacterized protein</fullName>
    </submittedName>
</protein>
<keyword evidence="2" id="KW-1185">Reference proteome</keyword>
<name>B2JC36_NOSP7</name>
<keyword evidence="1" id="KW-0614">Plasmid</keyword>
<evidence type="ECO:0000313" key="1">
    <source>
        <dbReference type="EMBL" id="ACC85490.1"/>
    </source>
</evidence>
<dbReference type="Pfam" id="PF10439">
    <property type="entry name" value="Bacteriocin_IIc"/>
    <property type="match status" value="1"/>
</dbReference>
<dbReference type="InterPro" id="IPR019493">
    <property type="entry name" value="Bacteriocin_IIb_lactacin-rel"/>
</dbReference>